<feature type="repeat" description="TNFR-Cys" evidence="11">
    <location>
        <begin position="4"/>
        <end position="45"/>
    </location>
</feature>
<organism evidence="15 16">
    <name type="scientific">Loxodonta africana</name>
    <name type="common">African elephant</name>
    <dbReference type="NCBI Taxonomy" id="9785"/>
    <lineage>
        <taxon>Eukaryota</taxon>
        <taxon>Metazoa</taxon>
        <taxon>Chordata</taxon>
        <taxon>Craniata</taxon>
        <taxon>Vertebrata</taxon>
        <taxon>Euteleostomi</taxon>
        <taxon>Mammalia</taxon>
        <taxon>Eutheria</taxon>
        <taxon>Afrotheria</taxon>
        <taxon>Proboscidea</taxon>
        <taxon>Elephantidae</taxon>
        <taxon>Loxodonta</taxon>
    </lineage>
</organism>
<evidence type="ECO:0000256" key="4">
    <source>
        <dbReference type="ARBA" id="ARBA00022729"/>
    </source>
</evidence>
<evidence type="ECO:0000256" key="1">
    <source>
        <dbReference type="ARBA" id="ARBA00004479"/>
    </source>
</evidence>
<evidence type="ECO:0000256" key="7">
    <source>
        <dbReference type="ARBA" id="ARBA00023136"/>
    </source>
</evidence>
<evidence type="ECO:0000256" key="9">
    <source>
        <dbReference type="ARBA" id="ARBA00023170"/>
    </source>
</evidence>
<dbReference type="InParanoid" id="G3SZN4"/>
<evidence type="ECO:0000313" key="15">
    <source>
        <dbReference type="Ensembl" id="ENSLAFP00000006097.3"/>
    </source>
</evidence>
<keyword evidence="5" id="KW-0677">Repeat</keyword>
<name>G3SZN4_LOXAF</name>
<keyword evidence="6 12" id="KW-1133">Transmembrane helix</keyword>
<dbReference type="InterPro" id="IPR001368">
    <property type="entry name" value="TNFR/NGFR_Cys_rich_reg"/>
</dbReference>
<feature type="disulfide bond" evidence="11">
    <location>
        <begin position="27"/>
        <end position="45"/>
    </location>
</feature>
<dbReference type="InterPro" id="IPR000488">
    <property type="entry name" value="Death_dom"/>
</dbReference>
<dbReference type="STRING" id="9785.ENSLAFP00000006097"/>
<evidence type="ECO:0000259" key="13">
    <source>
        <dbReference type="PROSITE" id="PS50017"/>
    </source>
</evidence>
<dbReference type="SUPFAM" id="SSF57586">
    <property type="entry name" value="TNF receptor-like"/>
    <property type="match status" value="2"/>
</dbReference>
<keyword evidence="7 12" id="KW-0472">Membrane</keyword>
<dbReference type="GO" id="GO:0043065">
    <property type="term" value="P:positive regulation of apoptotic process"/>
    <property type="evidence" value="ECO:0007669"/>
    <property type="project" value="TreeGrafter"/>
</dbReference>
<evidence type="ECO:0000256" key="2">
    <source>
        <dbReference type="ARBA" id="ARBA00022692"/>
    </source>
</evidence>
<feature type="repeat" description="TNFR-Cys" evidence="11">
    <location>
        <begin position="46"/>
        <end position="86"/>
    </location>
</feature>
<dbReference type="HOGENOM" id="CLU_038161_1_0_1"/>
<evidence type="ECO:0000256" key="8">
    <source>
        <dbReference type="ARBA" id="ARBA00023157"/>
    </source>
</evidence>
<reference evidence="15" key="3">
    <citation type="submission" date="2025-09" db="UniProtKB">
        <authorList>
            <consortium name="Ensembl"/>
        </authorList>
    </citation>
    <scope>IDENTIFICATION</scope>
    <source>
        <strain evidence="15">Isolate ISIS603380</strain>
    </source>
</reference>
<dbReference type="Proteomes" id="UP000007646">
    <property type="component" value="Unassembled WGS sequence"/>
</dbReference>
<comment type="subcellular location">
    <subcellularLocation>
        <location evidence="1">Membrane</location>
        <topology evidence="1">Single-pass type I membrane protein</topology>
    </subcellularLocation>
</comment>
<dbReference type="GO" id="GO:0036462">
    <property type="term" value="P:TRAIL-activated apoptotic signaling pathway"/>
    <property type="evidence" value="ECO:0007669"/>
    <property type="project" value="UniProtKB-ARBA"/>
</dbReference>
<dbReference type="Gene3D" id="2.10.50.10">
    <property type="entry name" value="Tumor Necrosis Factor Receptor, subunit A, domain 2"/>
    <property type="match status" value="3"/>
</dbReference>
<dbReference type="GO" id="GO:0071260">
    <property type="term" value="P:cellular response to mechanical stimulus"/>
    <property type="evidence" value="ECO:0007669"/>
    <property type="project" value="UniProtKB-ARBA"/>
</dbReference>
<dbReference type="Pfam" id="PF00531">
    <property type="entry name" value="Death"/>
    <property type="match status" value="1"/>
</dbReference>
<evidence type="ECO:0000256" key="12">
    <source>
        <dbReference type="SAM" id="Phobius"/>
    </source>
</evidence>
<evidence type="ECO:0000256" key="6">
    <source>
        <dbReference type="ARBA" id="ARBA00022989"/>
    </source>
</evidence>
<dbReference type="GO" id="GO:0005035">
    <property type="term" value="F:death receptor activity"/>
    <property type="evidence" value="ECO:0007669"/>
    <property type="project" value="UniProtKB-ARBA"/>
</dbReference>
<evidence type="ECO:0000256" key="11">
    <source>
        <dbReference type="PROSITE-ProRule" id="PRU00206"/>
    </source>
</evidence>
<dbReference type="eggNOG" id="ENOG502RBEC">
    <property type="taxonomic scope" value="Eukaryota"/>
</dbReference>
<dbReference type="GO" id="GO:0009986">
    <property type="term" value="C:cell surface"/>
    <property type="evidence" value="ECO:0007669"/>
    <property type="project" value="UniProtKB-ARBA"/>
</dbReference>
<feature type="domain" description="TNFR-Cys" evidence="14">
    <location>
        <begin position="4"/>
        <end position="45"/>
    </location>
</feature>
<dbReference type="FunFam" id="2.10.50.10:FF:000004">
    <property type="entry name" value="Tumor necrosis factor receptor superfamily member 6"/>
    <property type="match status" value="1"/>
</dbReference>
<proteinExistence type="predicted"/>
<dbReference type="CDD" id="cd08315">
    <property type="entry name" value="Death_TRAILR_DR4_DR5"/>
    <property type="match status" value="1"/>
</dbReference>
<dbReference type="GO" id="GO:0005886">
    <property type="term" value="C:plasma membrane"/>
    <property type="evidence" value="ECO:0007669"/>
    <property type="project" value="UniProtKB-ARBA"/>
</dbReference>
<keyword evidence="4" id="KW-0732">Signal</keyword>
<dbReference type="InterPro" id="IPR052491">
    <property type="entry name" value="TNFRSF10"/>
</dbReference>
<dbReference type="PANTHER" id="PTHR46330:SF1">
    <property type="entry name" value="TUMOR NECROSIS FACTOR RECEPTOR SUPERFAMILY MEMBER 10B"/>
    <property type="match status" value="1"/>
</dbReference>
<dbReference type="Ensembl" id="ENSLAFT00000007250.3">
    <property type="protein sequence ID" value="ENSLAFP00000006097.3"/>
    <property type="gene ID" value="ENSLAFG00000007250.3"/>
</dbReference>
<keyword evidence="2 12" id="KW-0812">Transmembrane</keyword>
<dbReference type="Pfam" id="PF00020">
    <property type="entry name" value="TNFR_c6"/>
    <property type="match status" value="2"/>
</dbReference>
<keyword evidence="9" id="KW-0675">Receptor</keyword>
<protein>
    <submittedName>
        <fullName evidence="15">Uncharacterized protein</fullName>
    </submittedName>
</protein>
<dbReference type="SUPFAM" id="SSF47986">
    <property type="entry name" value="DEATH domain"/>
    <property type="match status" value="1"/>
</dbReference>
<evidence type="ECO:0000256" key="10">
    <source>
        <dbReference type="ARBA" id="ARBA00023180"/>
    </source>
</evidence>
<dbReference type="InterPro" id="IPR034024">
    <property type="entry name" value="TNFRSF10_N"/>
</dbReference>
<dbReference type="PANTHER" id="PTHR46330">
    <property type="entry name" value="TUMOR NECROSIS FACTOR RECEPTOR SUPERFAMILY MEMBER 10B"/>
    <property type="match status" value="1"/>
</dbReference>
<feature type="domain" description="Death" evidence="13">
    <location>
        <begin position="207"/>
        <end position="277"/>
    </location>
</feature>
<evidence type="ECO:0000259" key="14">
    <source>
        <dbReference type="PROSITE" id="PS50050"/>
    </source>
</evidence>
<keyword evidence="10" id="KW-0325">Glycoprotein</keyword>
<evidence type="ECO:0000256" key="5">
    <source>
        <dbReference type="ARBA" id="ARBA00022737"/>
    </source>
</evidence>
<keyword evidence="8 11" id="KW-1015">Disulfide bond</keyword>
<feature type="disulfide bond" evidence="11">
    <location>
        <begin position="68"/>
        <end position="86"/>
    </location>
</feature>
<dbReference type="SMART" id="SM00005">
    <property type="entry name" value="DEATH"/>
    <property type="match status" value="1"/>
</dbReference>
<accession>G3SZN4</accession>
<dbReference type="FunCoup" id="G3SZN4">
    <property type="interactions" value="106"/>
</dbReference>
<dbReference type="AlphaFoldDB" id="G3SZN4"/>
<dbReference type="CDD" id="cd10580">
    <property type="entry name" value="TNFRSF10"/>
    <property type="match status" value="1"/>
</dbReference>
<evidence type="ECO:0000313" key="16">
    <source>
        <dbReference type="Proteomes" id="UP000007646"/>
    </source>
</evidence>
<dbReference type="FunFam" id="2.10.50.10:FF:000016">
    <property type="entry name" value="Tumor necrosis factor receptor superfamily member 10B"/>
    <property type="match status" value="1"/>
</dbReference>
<dbReference type="GeneTree" id="ENSGT00940000162957"/>
<keyword evidence="3" id="KW-0053">Apoptosis</keyword>
<reference evidence="15 16" key="1">
    <citation type="submission" date="2009-06" db="EMBL/GenBank/DDBJ databases">
        <title>The Genome Sequence of Loxodonta africana (African elephant).</title>
        <authorList>
            <person name="Di Palma F."/>
            <person name="Heiman D."/>
            <person name="Young S."/>
            <person name="Johnson J."/>
            <person name="Lander E.S."/>
            <person name="Lindblad-Toh K."/>
        </authorList>
    </citation>
    <scope>NUCLEOTIDE SEQUENCE [LARGE SCALE GENOMIC DNA]</scope>
    <source>
        <strain evidence="15 16">Isolate ISIS603380</strain>
    </source>
</reference>
<dbReference type="SMART" id="SM00208">
    <property type="entry name" value="TNFR"/>
    <property type="match status" value="2"/>
</dbReference>
<dbReference type="InterPro" id="IPR011029">
    <property type="entry name" value="DEATH-like_dom_sf"/>
</dbReference>
<comment type="caution">
    <text evidence="11">Lacks conserved residue(s) required for the propagation of feature annotation.</text>
</comment>
<dbReference type="FunFam" id="1.10.533.10:FF:000043">
    <property type="entry name" value="Tumor necrosis factor receptor superfamily member 10A"/>
    <property type="match status" value="1"/>
</dbReference>
<feature type="transmembrane region" description="Helical" evidence="12">
    <location>
        <begin position="97"/>
        <end position="114"/>
    </location>
</feature>
<evidence type="ECO:0000256" key="3">
    <source>
        <dbReference type="ARBA" id="ARBA00022703"/>
    </source>
</evidence>
<sequence length="297" mass="33627">DCISCQYGVGYTNHSNILSSCLPCTVCKADEDEISPCTLTRDTECQCKAGTFLERDAPEICQKCSTGCPDGKVQYSPCTPWSDLKCVPREEGFRYHAIWISVVILVPLALLVFLRRRILQGMVWWEVLFWRLCSQEGPGTHDNAQNEALSNRLDPELEEEGQEQTEVTGNAEGSQMRRVPLVVVNGADPAETLRSFFDYFIKEVPLASWKAVMRQMGLTDNEMEMARASETDITEQHYKMLVQWHQKTGKDASVNTLLDALETQGQRNARERIQDYLLLSGKYTYAESRTATNDMCV</sequence>
<keyword evidence="16" id="KW-1185">Reference proteome</keyword>
<dbReference type="PROSITE" id="PS50017">
    <property type="entry name" value="DEATH_DOMAIN"/>
    <property type="match status" value="1"/>
</dbReference>
<feature type="disulfide bond" evidence="11">
    <location>
        <begin position="24"/>
        <end position="37"/>
    </location>
</feature>
<dbReference type="PROSITE" id="PS50050">
    <property type="entry name" value="TNFR_NGFR_2"/>
    <property type="match status" value="2"/>
</dbReference>
<dbReference type="Gene3D" id="1.10.533.10">
    <property type="entry name" value="Death Domain, Fas"/>
    <property type="match status" value="1"/>
</dbReference>
<dbReference type="InterPro" id="IPR034029">
    <property type="entry name" value="TNFRSF10A/B_death"/>
</dbReference>
<dbReference type="OMA" id="ENQQYPH"/>
<reference evidence="15" key="2">
    <citation type="submission" date="2025-08" db="UniProtKB">
        <authorList>
            <consortium name="Ensembl"/>
        </authorList>
    </citation>
    <scope>IDENTIFICATION</scope>
    <source>
        <strain evidence="15">Isolate ISIS603380</strain>
    </source>
</reference>
<feature type="domain" description="TNFR-Cys" evidence="14">
    <location>
        <begin position="46"/>
        <end position="86"/>
    </location>
</feature>